<comment type="caution">
    <text evidence="1">The sequence shown here is derived from an EMBL/GenBank/DDBJ whole genome shotgun (WGS) entry which is preliminary data.</text>
</comment>
<evidence type="ECO:0000313" key="2">
    <source>
        <dbReference type="Proteomes" id="UP001054945"/>
    </source>
</evidence>
<evidence type="ECO:0000313" key="1">
    <source>
        <dbReference type="EMBL" id="GIY89459.1"/>
    </source>
</evidence>
<keyword evidence="2" id="KW-1185">Reference proteome</keyword>
<reference evidence="1 2" key="1">
    <citation type="submission" date="2021-06" db="EMBL/GenBank/DDBJ databases">
        <title>Caerostris extrusa draft genome.</title>
        <authorList>
            <person name="Kono N."/>
            <person name="Arakawa K."/>
        </authorList>
    </citation>
    <scope>NUCLEOTIDE SEQUENCE [LARGE SCALE GENOMIC DNA]</scope>
</reference>
<gene>
    <name evidence="1" type="ORF">CEXT_316081</name>
</gene>
<organism evidence="1 2">
    <name type="scientific">Caerostris extrusa</name>
    <name type="common">Bark spider</name>
    <name type="synonym">Caerostris bankana</name>
    <dbReference type="NCBI Taxonomy" id="172846"/>
    <lineage>
        <taxon>Eukaryota</taxon>
        <taxon>Metazoa</taxon>
        <taxon>Ecdysozoa</taxon>
        <taxon>Arthropoda</taxon>
        <taxon>Chelicerata</taxon>
        <taxon>Arachnida</taxon>
        <taxon>Araneae</taxon>
        <taxon>Araneomorphae</taxon>
        <taxon>Entelegynae</taxon>
        <taxon>Araneoidea</taxon>
        <taxon>Araneidae</taxon>
        <taxon>Caerostris</taxon>
    </lineage>
</organism>
<sequence>MVRFNDDLKEHVAEISTRRTYGLSLPENSLKFFLPTRMYIELLQDTLRKAAIIFVITPKNQRPLKAVLKGLPVSYSSDEIAEGLSELGLKLDQVRQLTNLKTKAPIPCGKLLTGERQDLRGK</sequence>
<protein>
    <submittedName>
        <fullName evidence="1">Uncharacterized protein</fullName>
    </submittedName>
</protein>
<proteinExistence type="predicted"/>
<accession>A0AAV4X6J2</accession>
<dbReference type="Proteomes" id="UP001054945">
    <property type="component" value="Unassembled WGS sequence"/>
</dbReference>
<name>A0AAV4X6J2_CAEEX</name>
<dbReference type="EMBL" id="BPLR01017207">
    <property type="protein sequence ID" value="GIY89459.1"/>
    <property type="molecule type" value="Genomic_DNA"/>
</dbReference>
<dbReference type="AlphaFoldDB" id="A0AAV4X6J2"/>